<dbReference type="InterPro" id="IPR005750">
    <property type="entry name" value="UDP_GlcNAc_COvinyl_MurA"/>
</dbReference>
<sequence length="464" mass="48012">MSHSPVSEALLIEADADGATVPGAPAGKGKGGVMDRIRIQGGRRLDGTVTIGGAKNAALALMPACLLTDAPLTLTNVPRLMDIESMVTLLGQHGVAVDAAFDGTGGAGGCAGRRLVLRARTIESATAPYDIVRKMRASVLVLGPLLARHGHARVSLPGGCAIGTRPVDLHLKALEALGAEITLEGGYIEARAPAGGLHGGTIVFPGVTVGGTENALMAATLARGETVIENAAREPEIADLAACLIAMGARIDGVGTNTLRVQGVAALGPATHAILPDRIETGTYAVAAAITRGRIRLRHTRADMLQAVIEHLEEAGATVATTADGFEVDARDRVLRGVDVMTKPFPGFPTDMQAQWMALMATADGAAMITESIFENRFMHVPELARMGADINIHGASAIVRGRRHLSGAQVMATDLRASVCLVLAGLAAQGETLVNRVYHLDRGYETVEAKLAACGATIDRVTG</sequence>
<feature type="active site" description="Proton donor" evidence="13">
    <location>
        <position position="160"/>
    </location>
</feature>
<evidence type="ECO:0000256" key="8">
    <source>
        <dbReference type="ARBA" id="ARBA00023306"/>
    </source>
</evidence>
<keyword evidence="10 13" id="KW-0670">Pyruvate</keyword>
<evidence type="ECO:0000256" key="10">
    <source>
        <dbReference type="ARBA" id="ARBA00023317"/>
    </source>
</evidence>
<dbReference type="GO" id="GO:0008360">
    <property type="term" value="P:regulation of cell shape"/>
    <property type="evidence" value="ECO:0007669"/>
    <property type="project" value="UniProtKB-KW"/>
</dbReference>
<feature type="domain" description="Enolpyruvate transferase" evidence="14">
    <location>
        <begin position="40"/>
        <end position="452"/>
    </location>
</feature>
<feature type="modified residue" description="2-(S-cysteinyl)pyruvic acid O-phosphothioketal" evidence="13">
    <location>
        <position position="160"/>
    </location>
</feature>
<gene>
    <name evidence="13" type="primary">murA</name>
    <name evidence="15" type="ORF">GGD88_000858</name>
</gene>
<dbReference type="Pfam" id="PF00275">
    <property type="entry name" value="EPSP_synthase"/>
    <property type="match status" value="1"/>
</dbReference>
<dbReference type="UniPathway" id="UPA00219"/>
<dbReference type="InterPro" id="IPR050068">
    <property type="entry name" value="MurA_subfamily"/>
</dbReference>
<accession>A0A7W6RXP2</accession>
<evidence type="ECO:0000256" key="5">
    <source>
        <dbReference type="ARBA" id="ARBA00022679"/>
    </source>
</evidence>
<feature type="binding site" evidence="13">
    <location>
        <begin position="55"/>
        <end position="56"/>
    </location>
    <ligand>
        <name>phosphoenolpyruvate</name>
        <dbReference type="ChEBI" id="CHEBI:58702"/>
    </ligand>
</feature>
<comment type="caution">
    <text evidence="13">Lacks conserved residue(s) required for the propagation of feature annotation.</text>
</comment>
<protein>
    <recommendedName>
        <fullName evidence="13">UDP-N-acetylglucosamine 1-carboxyvinyltransferase</fullName>
        <ecNumber evidence="13">2.5.1.7</ecNumber>
    </recommendedName>
    <alternativeName>
        <fullName evidence="13">Enoylpyruvate transferase</fullName>
    </alternativeName>
    <alternativeName>
        <fullName evidence="13">UDP-N-acetylglucosamine enolpyruvyl transferase</fullName>
        <shortName evidence="13">EPT</shortName>
    </alternativeName>
</protein>
<keyword evidence="4 13" id="KW-0132">Cell division</keyword>
<comment type="caution">
    <text evidence="15">The sequence shown here is derived from an EMBL/GenBank/DDBJ whole genome shotgun (WGS) entry which is preliminary data.</text>
</comment>
<dbReference type="FunFam" id="3.65.10.10:FF:000001">
    <property type="entry name" value="UDP-N-acetylglucosamine 1-carboxyvinyltransferase"/>
    <property type="match status" value="1"/>
</dbReference>
<evidence type="ECO:0000256" key="11">
    <source>
        <dbReference type="ARBA" id="ARBA00038367"/>
    </source>
</evidence>
<dbReference type="InterPro" id="IPR036968">
    <property type="entry name" value="Enolpyruvate_Tfrase_sf"/>
</dbReference>
<dbReference type="CDD" id="cd01555">
    <property type="entry name" value="UdpNAET"/>
    <property type="match status" value="1"/>
</dbReference>
<evidence type="ECO:0000256" key="2">
    <source>
        <dbReference type="ARBA" id="ARBA00004752"/>
    </source>
</evidence>
<comment type="catalytic activity">
    <reaction evidence="12 13">
        <text>phosphoenolpyruvate + UDP-N-acetyl-alpha-D-glucosamine = UDP-N-acetyl-3-O-(1-carboxyvinyl)-alpha-D-glucosamine + phosphate</text>
        <dbReference type="Rhea" id="RHEA:18681"/>
        <dbReference type="ChEBI" id="CHEBI:43474"/>
        <dbReference type="ChEBI" id="CHEBI:57705"/>
        <dbReference type="ChEBI" id="CHEBI:58702"/>
        <dbReference type="ChEBI" id="CHEBI:68483"/>
        <dbReference type="EC" id="2.5.1.7"/>
    </reaction>
</comment>
<dbReference type="NCBIfam" id="TIGR01072">
    <property type="entry name" value="murA"/>
    <property type="match status" value="1"/>
</dbReference>
<dbReference type="Proteomes" id="UP000555728">
    <property type="component" value="Unassembled WGS sequence"/>
</dbReference>
<feature type="binding site" evidence="13">
    <location>
        <position position="373"/>
    </location>
    <ligand>
        <name>UDP-N-acetyl-alpha-D-glucosamine</name>
        <dbReference type="ChEBI" id="CHEBI:57705"/>
    </ligand>
</feature>
<keyword evidence="5 13" id="KW-0808">Transferase</keyword>
<dbReference type="InterPro" id="IPR013792">
    <property type="entry name" value="RNA3'P_cycl/enolpyr_Trfase_a/b"/>
</dbReference>
<organism evidence="15 16">
    <name type="scientific">Roseospira goensis</name>
    <dbReference type="NCBI Taxonomy" id="391922"/>
    <lineage>
        <taxon>Bacteria</taxon>
        <taxon>Pseudomonadati</taxon>
        <taxon>Pseudomonadota</taxon>
        <taxon>Alphaproteobacteria</taxon>
        <taxon>Rhodospirillales</taxon>
        <taxon>Rhodospirillaceae</taxon>
        <taxon>Roseospira</taxon>
    </lineage>
</organism>
<evidence type="ECO:0000259" key="14">
    <source>
        <dbReference type="Pfam" id="PF00275"/>
    </source>
</evidence>
<comment type="pathway">
    <text evidence="2 13">Cell wall biogenesis; peptidoglycan biosynthesis.</text>
</comment>
<keyword evidence="9 13" id="KW-0961">Cell wall biogenesis/degradation</keyword>
<dbReference type="EMBL" id="JACIGI010000005">
    <property type="protein sequence ID" value="MBB4285141.1"/>
    <property type="molecule type" value="Genomic_DNA"/>
</dbReference>
<feature type="binding site" evidence="13">
    <location>
        <position position="351"/>
    </location>
    <ligand>
        <name>UDP-N-acetyl-alpha-D-glucosamine</name>
        <dbReference type="ChEBI" id="CHEBI:57705"/>
    </ligand>
</feature>
<evidence type="ECO:0000256" key="4">
    <source>
        <dbReference type="ARBA" id="ARBA00022618"/>
    </source>
</evidence>
<evidence type="ECO:0000256" key="7">
    <source>
        <dbReference type="ARBA" id="ARBA00022984"/>
    </source>
</evidence>
<dbReference type="PANTHER" id="PTHR43783:SF1">
    <property type="entry name" value="UDP-N-ACETYLGLUCOSAMINE 1-CARBOXYVINYLTRANSFERASE"/>
    <property type="match status" value="1"/>
</dbReference>
<feature type="binding site" evidence="13">
    <location>
        <position position="136"/>
    </location>
    <ligand>
        <name>UDP-N-acetyl-alpha-D-glucosamine</name>
        <dbReference type="ChEBI" id="CHEBI:57705"/>
    </ligand>
</feature>
<dbReference type="Gene3D" id="3.65.10.10">
    <property type="entry name" value="Enolpyruvate transferase domain"/>
    <property type="match status" value="2"/>
</dbReference>
<feature type="binding site" evidence="13">
    <location>
        <begin position="165"/>
        <end position="169"/>
    </location>
    <ligand>
        <name>UDP-N-acetyl-alpha-D-glucosamine</name>
        <dbReference type="ChEBI" id="CHEBI:57705"/>
    </ligand>
</feature>
<keyword evidence="3 13" id="KW-0963">Cytoplasm</keyword>
<evidence type="ECO:0000256" key="3">
    <source>
        <dbReference type="ARBA" id="ARBA00022490"/>
    </source>
</evidence>
<dbReference type="GO" id="GO:0019277">
    <property type="term" value="P:UDP-N-acetylgalactosamine biosynthetic process"/>
    <property type="evidence" value="ECO:0007669"/>
    <property type="project" value="InterPro"/>
</dbReference>
<dbReference type="InterPro" id="IPR001986">
    <property type="entry name" value="Enolpyruvate_Tfrase_dom"/>
</dbReference>
<keyword evidence="6 13" id="KW-0133">Cell shape</keyword>
<evidence type="ECO:0000256" key="6">
    <source>
        <dbReference type="ARBA" id="ARBA00022960"/>
    </source>
</evidence>
<dbReference type="AlphaFoldDB" id="A0A7W6RXP2"/>
<dbReference type="GO" id="GO:0009252">
    <property type="term" value="P:peptidoglycan biosynthetic process"/>
    <property type="evidence" value="ECO:0007669"/>
    <property type="project" value="UniProtKB-UniRule"/>
</dbReference>
<dbReference type="PANTHER" id="PTHR43783">
    <property type="entry name" value="UDP-N-ACETYLGLUCOSAMINE 1-CARBOXYVINYLTRANSFERASE"/>
    <property type="match status" value="1"/>
</dbReference>
<keyword evidence="16" id="KW-1185">Reference proteome</keyword>
<evidence type="ECO:0000313" key="15">
    <source>
        <dbReference type="EMBL" id="MBB4285141.1"/>
    </source>
</evidence>
<dbReference type="NCBIfam" id="NF006873">
    <property type="entry name" value="PRK09369.1"/>
    <property type="match status" value="1"/>
</dbReference>
<dbReference type="GO" id="GO:0051301">
    <property type="term" value="P:cell division"/>
    <property type="evidence" value="ECO:0007669"/>
    <property type="project" value="UniProtKB-KW"/>
</dbReference>
<keyword evidence="7 13" id="KW-0573">Peptidoglycan synthesis</keyword>
<keyword evidence="8 13" id="KW-0131">Cell cycle</keyword>
<dbReference type="GO" id="GO:0071555">
    <property type="term" value="P:cell wall organization"/>
    <property type="evidence" value="ECO:0007669"/>
    <property type="project" value="UniProtKB-KW"/>
</dbReference>
<evidence type="ECO:0000313" key="16">
    <source>
        <dbReference type="Proteomes" id="UP000555728"/>
    </source>
</evidence>
<proteinExistence type="inferred from homology"/>
<dbReference type="HAMAP" id="MF_00111">
    <property type="entry name" value="MurA"/>
    <property type="match status" value="1"/>
</dbReference>
<dbReference type="GO" id="GO:0008760">
    <property type="term" value="F:UDP-N-acetylglucosamine 1-carboxyvinyltransferase activity"/>
    <property type="evidence" value="ECO:0007669"/>
    <property type="project" value="UniProtKB-UniRule"/>
</dbReference>
<evidence type="ECO:0000256" key="9">
    <source>
        <dbReference type="ARBA" id="ARBA00023316"/>
    </source>
</evidence>
<name>A0A7W6RXP2_9PROT</name>
<comment type="function">
    <text evidence="13">Cell wall formation. Adds enolpyruvyl to UDP-N-acetylglucosamine.</text>
</comment>
<reference evidence="15 16" key="1">
    <citation type="submission" date="2020-08" db="EMBL/GenBank/DDBJ databases">
        <title>Genome sequencing of Purple Non-Sulfur Bacteria from various extreme environments.</title>
        <authorList>
            <person name="Mayer M."/>
        </authorList>
    </citation>
    <scope>NUCLEOTIDE SEQUENCE [LARGE SCALE GENOMIC DNA]</scope>
    <source>
        <strain evidence="15 16">JA135</strain>
    </source>
</reference>
<comment type="similarity">
    <text evidence="11 13">Belongs to the EPSP synthase family. MurA subfamily.</text>
</comment>
<dbReference type="GO" id="GO:0005737">
    <property type="term" value="C:cytoplasm"/>
    <property type="evidence" value="ECO:0007669"/>
    <property type="project" value="UniProtKB-SubCell"/>
</dbReference>
<evidence type="ECO:0000256" key="12">
    <source>
        <dbReference type="ARBA" id="ARBA00047527"/>
    </source>
</evidence>
<dbReference type="EC" id="2.5.1.7" evidence="13"/>
<dbReference type="SUPFAM" id="SSF55205">
    <property type="entry name" value="EPT/RTPC-like"/>
    <property type="match status" value="1"/>
</dbReference>
<evidence type="ECO:0000256" key="1">
    <source>
        <dbReference type="ARBA" id="ARBA00004496"/>
    </source>
</evidence>
<evidence type="ECO:0000256" key="13">
    <source>
        <dbReference type="HAMAP-Rule" id="MF_00111"/>
    </source>
</evidence>
<comment type="subcellular location">
    <subcellularLocation>
        <location evidence="1 13">Cytoplasm</location>
    </subcellularLocation>
</comment>